<name>A0A382I1D1_9ZZZZ</name>
<dbReference type="Gene3D" id="1.10.510.10">
    <property type="entry name" value="Transferase(Phosphotransferase) domain 1"/>
    <property type="match status" value="1"/>
</dbReference>
<reference evidence="2" key="1">
    <citation type="submission" date="2018-05" db="EMBL/GenBank/DDBJ databases">
        <authorList>
            <person name="Lanie J.A."/>
            <person name="Ng W.-L."/>
            <person name="Kazmierczak K.M."/>
            <person name="Andrzejewski T.M."/>
            <person name="Davidsen T.M."/>
            <person name="Wayne K.J."/>
            <person name="Tettelin H."/>
            <person name="Glass J.I."/>
            <person name="Rusch D."/>
            <person name="Podicherti R."/>
            <person name="Tsui H.-C.T."/>
            <person name="Winkler M.E."/>
        </authorList>
    </citation>
    <scope>NUCLEOTIDE SEQUENCE</scope>
</reference>
<dbReference type="InterPro" id="IPR011009">
    <property type="entry name" value="Kinase-like_dom_sf"/>
</dbReference>
<feature type="non-terminal residue" evidence="2">
    <location>
        <position position="454"/>
    </location>
</feature>
<feature type="non-terminal residue" evidence="2">
    <location>
        <position position="1"/>
    </location>
</feature>
<accession>A0A382I1D1</accession>
<evidence type="ECO:0000259" key="1">
    <source>
        <dbReference type="PROSITE" id="PS50011"/>
    </source>
</evidence>
<dbReference type="EMBL" id="UINC01064632">
    <property type="protein sequence ID" value="SVB93484.1"/>
    <property type="molecule type" value="Genomic_DNA"/>
</dbReference>
<dbReference type="SUPFAM" id="SSF56112">
    <property type="entry name" value="Protein kinase-like (PK-like)"/>
    <property type="match status" value="1"/>
</dbReference>
<proteinExistence type="predicted"/>
<sequence>MMEMDFVNGDTLDIYVDRVVSSGQSASLAGTAESLRRTVNELMELGFYHGDLSHSNIMIEEDGSLRLIDYDSVLLNVPGVNNPSSGEAGNNFFQHPSRKKTRFTRQEDVYFSALVIYVSLYAIAKEPSLWKKFHDDGANLIFEPKDLKSTNTKLWRRIDSLEFDQEAEDCVTTLKFGIGISELVEGDFAEKIGSSFAKGGTVLPITPPILPPPISKESPKPAEAEVVKGHDWKKRVPSTDMVKPLSRKDIQKGADWNKKGEGRLGERIVFKGKNWREAEPLSHDMSHIDRILREREEEPDLEPEEVPSTAVAEPSTLRLSRDTWFVIDASNIVKSENPYKTQTLLDFFEHLESLGFNREKFAAIADAPLRYQVMSSKGGGDEGREFEELLATRNLVQSARGVPADKDILIIAYGIALRGDTCKVVTDDWFRDHQRAMPNRHKWFKENHLQFTHI</sequence>
<evidence type="ECO:0000313" key="2">
    <source>
        <dbReference type="EMBL" id="SVB93484.1"/>
    </source>
</evidence>
<organism evidence="2">
    <name type="scientific">marine metagenome</name>
    <dbReference type="NCBI Taxonomy" id="408172"/>
    <lineage>
        <taxon>unclassified sequences</taxon>
        <taxon>metagenomes</taxon>
        <taxon>ecological metagenomes</taxon>
    </lineage>
</organism>
<dbReference type="AlphaFoldDB" id="A0A382I1D1"/>
<feature type="domain" description="Protein kinase" evidence="1">
    <location>
        <begin position="1"/>
        <end position="233"/>
    </location>
</feature>
<dbReference type="PROSITE" id="PS50011">
    <property type="entry name" value="PROTEIN_KINASE_DOM"/>
    <property type="match status" value="1"/>
</dbReference>
<dbReference type="GO" id="GO:0004672">
    <property type="term" value="F:protein kinase activity"/>
    <property type="evidence" value="ECO:0007669"/>
    <property type="project" value="InterPro"/>
</dbReference>
<gene>
    <name evidence="2" type="ORF">METZ01_LOCUS246338</name>
</gene>
<protein>
    <recommendedName>
        <fullName evidence="1">Protein kinase domain-containing protein</fullName>
    </recommendedName>
</protein>
<dbReference type="InterPro" id="IPR000719">
    <property type="entry name" value="Prot_kinase_dom"/>
</dbReference>
<dbReference type="GO" id="GO:0005524">
    <property type="term" value="F:ATP binding"/>
    <property type="evidence" value="ECO:0007669"/>
    <property type="project" value="InterPro"/>
</dbReference>